<dbReference type="GO" id="GO:0051213">
    <property type="term" value="F:dioxygenase activity"/>
    <property type="evidence" value="ECO:0007669"/>
    <property type="project" value="UniProtKB-KW"/>
</dbReference>
<dbReference type="PANTHER" id="PTHR30096:SF0">
    <property type="entry name" value="4,5-DOPA DIOXYGENASE EXTRADIOL-LIKE PROTEIN"/>
    <property type="match status" value="1"/>
</dbReference>
<organism evidence="7 8">
    <name type="scientific">Psychrobacter proteolyticus</name>
    <dbReference type="NCBI Taxonomy" id="147825"/>
    <lineage>
        <taxon>Bacteria</taxon>
        <taxon>Pseudomonadati</taxon>
        <taxon>Pseudomonadota</taxon>
        <taxon>Gammaproteobacteria</taxon>
        <taxon>Moraxellales</taxon>
        <taxon>Moraxellaceae</taxon>
        <taxon>Psychrobacter</taxon>
    </lineage>
</organism>
<evidence type="ECO:0000256" key="5">
    <source>
        <dbReference type="ARBA" id="ARBA00023002"/>
    </source>
</evidence>
<name>A0ABV0D625_9GAMM</name>
<dbReference type="PANTHER" id="PTHR30096">
    <property type="entry name" value="4,5-DOPA DIOXYGENASE EXTRADIOL-LIKE PROTEIN"/>
    <property type="match status" value="1"/>
</dbReference>
<dbReference type="PIRSF" id="PIRSF006157">
    <property type="entry name" value="Doxgns_DODA"/>
    <property type="match status" value="1"/>
</dbReference>
<evidence type="ECO:0000256" key="3">
    <source>
        <dbReference type="ARBA" id="ARBA00022723"/>
    </source>
</evidence>
<evidence type="ECO:0000256" key="2">
    <source>
        <dbReference type="ARBA" id="ARBA00007581"/>
    </source>
</evidence>
<keyword evidence="8" id="KW-1185">Reference proteome</keyword>
<keyword evidence="3" id="KW-0479">Metal-binding</keyword>
<dbReference type="Pfam" id="PF02900">
    <property type="entry name" value="LigB"/>
    <property type="match status" value="1"/>
</dbReference>
<accession>A0ABV0D625</accession>
<comment type="caution">
    <text evidence="7">The sequence shown here is derived from an EMBL/GenBank/DDBJ whole genome shotgun (WGS) entry which is preliminary data.</text>
</comment>
<keyword evidence="4" id="KW-0862">Zinc</keyword>
<gene>
    <name evidence="7" type="ORF">ABFV72_02810</name>
</gene>
<evidence type="ECO:0000313" key="8">
    <source>
        <dbReference type="Proteomes" id="UP001414441"/>
    </source>
</evidence>
<sequence>MTTLLSNEPVSQPVLFIPHGAGPCFFMDWQPADTWHEMATFLKGISARLPERPKAILIISAHWQTAEFSNTAGKQPDLIYDYYGFPEHTYSLTYPASGAPALAEQVSSLLTETGVGNKQDAERGFDHGVFIPLKLMFPEADIPVVQLSLRHDLDPQAHLAAGQALVSLRTEGVLIVGSGMSFHNMRGYGDTSFTEPSERFDEWLTNTVELADPDKRLAALANWKNAPHALDSHPLGAEEHLLPLMIAVGAAGCDKGHKIYSQQVLKTQLSAFQFG</sequence>
<evidence type="ECO:0000256" key="1">
    <source>
        <dbReference type="ARBA" id="ARBA00001947"/>
    </source>
</evidence>
<keyword evidence="7" id="KW-0223">Dioxygenase</keyword>
<dbReference type="RefSeq" id="WP_347162348.1">
    <property type="nucleotide sequence ID" value="NZ_JBDLOB010000001.1"/>
</dbReference>
<dbReference type="InterPro" id="IPR004183">
    <property type="entry name" value="Xdiol_dOase_suB"/>
</dbReference>
<dbReference type="SUPFAM" id="SSF53213">
    <property type="entry name" value="LigB-like"/>
    <property type="match status" value="1"/>
</dbReference>
<dbReference type="Gene3D" id="3.40.830.10">
    <property type="entry name" value="LigB-like"/>
    <property type="match status" value="1"/>
</dbReference>
<dbReference type="EC" id="1.13.-.-" evidence="7"/>
<protein>
    <submittedName>
        <fullName evidence="7">Class III extradiol ring-cleavage dioxygenase</fullName>
        <ecNumber evidence="7">1.13.-.-</ecNumber>
    </submittedName>
</protein>
<dbReference type="CDD" id="cd07363">
    <property type="entry name" value="45_DOPA_Dioxygenase"/>
    <property type="match status" value="1"/>
</dbReference>
<evidence type="ECO:0000259" key="6">
    <source>
        <dbReference type="Pfam" id="PF02900"/>
    </source>
</evidence>
<feature type="domain" description="Extradiol ring-cleavage dioxygenase class III enzyme subunit B" evidence="6">
    <location>
        <begin position="15"/>
        <end position="258"/>
    </location>
</feature>
<reference evidence="7 8" key="1">
    <citation type="submission" date="2024-05" db="EMBL/GenBank/DDBJ databases">
        <title>Genome sequencing of Marine Estuary Bacteria, Pseudoalteromonas distincta strain FA, Psychrobacter proteolyticus strain EA, and Shewanella baltica strain CA.</title>
        <authorList>
            <person name="Dieffenbach S.A."/>
            <person name="Maclea K.S."/>
        </authorList>
    </citation>
    <scope>NUCLEOTIDE SEQUENCE [LARGE SCALE GENOMIC DNA]</scope>
    <source>
        <strain evidence="7 8">EA</strain>
    </source>
</reference>
<dbReference type="InterPro" id="IPR014436">
    <property type="entry name" value="Extradiol_dOase_DODA"/>
</dbReference>
<dbReference type="EMBL" id="JBDLOB010000001">
    <property type="protein sequence ID" value="MEN8624937.1"/>
    <property type="molecule type" value="Genomic_DNA"/>
</dbReference>
<dbReference type="Proteomes" id="UP001414441">
    <property type="component" value="Unassembled WGS sequence"/>
</dbReference>
<proteinExistence type="inferred from homology"/>
<comment type="cofactor">
    <cofactor evidence="1">
        <name>Zn(2+)</name>
        <dbReference type="ChEBI" id="CHEBI:29105"/>
    </cofactor>
</comment>
<keyword evidence="5 7" id="KW-0560">Oxidoreductase</keyword>
<evidence type="ECO:0000313" key="7">
    <source>
        <dbReference type="EMBL" id="MEN8624937.1"/>
    </source>
</evidence>
<comment type="similarity">
    <text evidence="2">Belongs to the DODA-type extradiol aromatic ring-opening dioxygenase family.</text>
</comment>
<evidence type="ECO:0000256" key="4">
    <source>
        <dbReference type="ARBA" id="ARBA00022833"/>
    </source>
</evidence>